<feature type="compositionally biased region" description="Low complexity" evidence="3">
    <location>
        <begin position="47"/>
        <end position="62"/>
    </location>
</feature>
<dbReference type="PANTHER" id="PTHR19918:SF36">
    <property type="entry name" value="PROTEIN FIZZY-RELATED 3"/>
    <property type="match status" value="1"/>
</dbReference>
<evidence type="ECO:0000256" key="1">
    <source>
        <dbReference type="ARBA" id="ARBA00022574"/>
    </source>
</evidence>
<dbReference type="GO" id="GO:0010997">
    <property type="term" value="F:anaphase-promoting complex binding"/>
    <property type="evidence" value="ECO:0007669"/>
    <property type="project" value="InterPro"/>
</dbReference>
<protein>
    <recommendedName>
        <fullName evidence="5">Anaphase-promoting complex subunit 4 WD40 domain-containing protein</fullName>
    </recommendedName>
</protein>
<dbReference type="InterPro" id="IPR015943">
    <property type="entry name" value="WD40/YVTN_repeat-like_dom_sf"/>
</dbReference>
<accession>A0A077RR78</accession>
<name>A0A077RR78_WHEAT</name>
<evidence type="ECO:0000256" key="3">
    <source>
        <dbReference type="SAM" id="MobiDB-lite"/>
    </source>
</evidence>
<evidence type="ECO:0000313" key="4">
    <source>
        <dbReference type="EMBL" id="CDM82611.1"/>
    </source>
</evidence>
<keyword evidence="2" id="KW-0677">Repeat</keyword>
<dbReference type="InterPro" id="IPR033010">
    <property type="entry name" value="Cdc20/Fizzy"/>
</dbReference>
<dbReference type="EMBL" id="HG670306">
    <property type="protein sequence ID" value="CDM82611.1"/>
    <property type="molecule type" value="Genomic_DNA"/>
</dbReference>
<dbReference type="PANTHER" id="PTHR19918">
    <property type="entry name" value="CELL DIVISION CYCLE 20 CDC20 FIZZY -RELATED"/>
    <property type="match status" value="1"/>
</dbReference>
<keyword evidence="1" id="KW-0853">WD repeat</keyword>
<evidence type="ECO:0000256" key="2">
    <source>
        <dbReference type="ARBA" id="ARBA00022737"/>
    </source>
</evidence>
<reference evidence="4" key="1">
    <citation type="journal article" date="2014" name="Science">
        <title>Structural and functional partitioning of bread wheat chromosome 3B.</title>
        <authorList>
            <person name="Choulet F."/>
            <person name="Alberti A."/>
            <person name="Theil S."/>
            <person name="Glover N."/>
            <person name="Barbe V."/>
            <person name="Daron J."/>
            <person name="Pingault L."/>
            <person name="Sourdille P."/>
            <person name="Couloux A."/>
            <person name="Paux E."/>
            <person name="Leroy P."/>
            <person name="Mangenot S."/>
            <person name="Guilhot N."/>
            <person name="Le Gouis J."/>
            <person name="Balfourier F."/>
            <person name="Alaux M."/>
            <person name="Jamilloux V."/>
            <person name="Poulain J."/>
            <person name="Durand C."/>
            <person name="Bellec A."/>
            <person name="Gaspin C."/>
            <person name="Safar J."/>
            <person name="Dolezel J."/>
            <person name="Rogers J."/>
            <person name="Vandepoele K."/>
            <person name="Aury J.M."/>
            <person name="Mayer K."/>
            <person name="Berges H."/>
            <person name="Quesneville H."/>
            <person name="Wincker P."/>
            <person name="Feuillet C."/>
        </authorList>
    </citation>
    <scope>NUCLEOTIDE SEQUENCE</scope>
</reference>
<feature type="region of interest" description="Disordered" evidence="3">
    <location>
        <begin position="31"/>
        <end position="64"/>
    </location>
</feature>
<organism evidence="4">
    <name type="scientific">Triticum aestivum</name>
    <name type="common">Wheat</name>
    <dbReference type="NCBI Taxonomy" id="4565"/>
    <lineage>
        <taxon>Eukaryota</taxon>
        <taxon>Viridiplantae</taxon>
        <taxon>Streptophyta</taxon>
        <taxon>Embryophyta</taxon>
        <taxon>Tracheophyta</taxon>
        <taxon>Spermatophyta</taxon>
        <taxon>Magnoliopsida</taxon>
        <taxon>Liliopsida</taxon>
        <taxon>Poales</taxon>
        <taxon>Poaceae</taxon>
        <taxon>BOP clade</taxon>
        <taxon>Pooideae</taxon>
        <taxon>Triticodae</taxon>
        <taxon>Triticeae</taxon>
        <taxon>Triticinae</taxon>
        <taxon>Triticum</taxon>
    </lineage>
</organism>
<dbReference type="GO" id="GO:0097027">
    <property type="term" value="F:ubiquitin-protein transferase activator activity"/>
    <property type="evidence" value="ECO:0007669"/>
    <property type="project" value="InterPro"/>
</dbReference>
<dbReference type="AlphaFoldDB" id="A0A077RR78"/>
<sequence>MLCSCLPSGKIQRAASVSLIQIEAPRRPAFVSLRLPPDGGRGGGSEGSQLPLPSPHHSSASSPRRRIRMEAAVAGHDDSTRQTDRSSAPFSLFAENLDCAGGAGSPTPKKAPHKVPKMPHKVLDAPSLQDDFYLNLVDWSSQNMLAVSLGTCVYLWSASSCKVTKLCNLGPRDSVCAVHWTREGSYLAIDTNLLNTIHFSSAI</sequence>
<dbReference type="Gene3D" id="2.130.10.10">
    <property type="entry name" value="YVTN repeat-like/Quinoprotein amine dehydrogenase"/>
    <property type="match status" value="1"/>
</dbReference>
<dbReference type="HOGENOM" id="CLU_1351010_0_0_1"/>
<dbReference type="SUPFAM" id="SSF117289">
    <property type="entry name" value="Nucleoporin domain"/>
    <property type="match status" value="1"/>
</dbReference>
<gene>
    <name evidence="4" type="ORF">TRAES_3BF064000030CFD_c1</name>
</gene>
<proteinExistence type="predicted"/>
<evidence type="ECO:0008006" key="5">
    <source>
        <dbReference type="Google" id="ProtNLM"/>
    </source>
</evidence>